<feature type="non-terminal residue" evidence="1">
    <location>
        <position position="438"/>
    </location>
</feature>
<sequence length="438" mass="49291">VSPTVFSLSRSISSLVCWYKTGICPCPQQFLSRLTSSLVCWYKTGICPCPQQFLSRLTSSLVCWYKTGICPCPQQFLSRLTSSLVCWYKTGICPCPQQFLSRLTSSLVCWYKTGIRPCPQQFLSRLISSLVCWYKTGIRPCPQQFLSRLTSSLVCWYKTGIRPCPQQSLSRLISSLVCWYKTGIRLCPQQFLSRLNSSLVCWYKTGIRPCPQQFLSRLISSLVCWYKTGIRPCPQQVFSRLISSLGWFKVLNTKCAVPDQQAHGSQYLNSLVELHQIHYQHRSRVIPDTQTHNCDLWHSCGLYYLGTPVGMEEKSAFQQLLGLARWLPSACQPGSGGCSHSLRYANSWCSDPSSDKISPVCLHLPPCVEGSGGRSQRLARLFSVIGSGRGGDGRLIRLSHYPRPFGENCPRWRPLGLLVVRVGAALDPGFQLFSIPLD</sequence>
<accession>A0AAE0Y2U2</accession>
<dbReference type="Proteomes" id="UP001283361">
    <property type="component" value="Unassembled WGS sequence"/>
</dbReference>
<proteinExistence type="predicted"/>
<dbReference type="EMBL" id="JAWDGP010007144">
    <property type="protein sequence ID" value="KAK3729434.1"/>
    <property type="molecule type" value="Genomic_DNA"/>
</dbReference>
<name>A0AAE0Y2U2_9GAST</name>
<reference evidence="1" key="1">
    <citation type="journal article" date="2023" name="G3 (Bethesda)">
        <title>A reference genome for the long-term kleptoplast-retaining sea slug Elysia crispata morphotype clarki.</title>
        <authorList>
            <person name="Eastman K.E."/>
            <person name="Pendleton A.L."/>
            <person name="Shaikh M.A."/>
            <person name="Suttiyut T."/>
            <person name="Ogas R."/>
            <person name="Tomko P."/>
            <person name="Gavelis G."/>
            <person name="Widhalm J.R."/>
            <person name="Wisecaver J.H."/>
        </authorList>
    </citation>
    <scope>NUCLEOTIDE SEQUENCE</scope>
    <source>
        <strain evidence="1">ECLA1</strain>
    </source>
</reference>
<evidence type="ECO:0000313" key="2">
    <source>
        <dbReference type="Proteomes" id="UP001283361"/>
    </source>
</evidence>
<keyword evidence="2" id="KW-1185">Reference proteome</keyword>
<evidence type="ECO:0000313" key="1">
    <source>
        <dbReference type="EMBL" id="KAK3729434.1"/>
    </source>
</evidence>
<gene>
    <name evidence="1" type="ORF">RRG08_053631</name>
</gene>
<dbReference type="AlphaFoldDB" id="A0AAE0Y2U2"/>
<protein>
    <submittedName>
        <fullName evidence="1">Uncharacterized protein</fullName>
    </submittedName>
</protein>
<organism evidence="1 2">
    <name type="scientific">Elysia crispata</name>
    <name type="common">lettuce slug</name>
    <dbReference type="NCBI Taxonomy" id="231223"/>
    <lineage>
        <taxon>Eukaryota</taxon>
        <taxon>Metazoa</taxon>
        <taxon>Spiralia</taxon>
        <taxon>Lophotrochozoa</taxon>
        <taxon>Mollusca</taxon>
        <taxon>Gastropoda</taxon>
        <taxon>Heterobranchia</taxon>
        <taxon>Euthyneura</taxon>
        <taxon>Panpulmonata</taxon>
        <taxon>Sacoglossa</taxon>
        <taxon>Placobranchoidea</taxon>
        <taxon>Plakobranchidae</taxon>
        <taxon>Elysia</taxon>
    </lineage>
</organism>
<comment type="caution">
    <text evidence="1">The sequence shown here is derived from an EMBL/GenBank/DDBJ whole genome shotgun (WGS) entry which is preliminary data.</text>
</comment>